<evidence type="ECO:0000313" key="13">
    <source>
        <dbReference type="EMBL" id="MBK1817217.1"/>
    </source>
</evidence>
<keyword evidence="14" id="KW-1185">Reference proteome</keyword>
<dbReference type="GO" id="GO:0005524">
    <property type="term" value="F:ATP binding"/>
    <property type="evidence" value="ECO:0007669"/>
    <property type="project" value="UniProtKB-UniRule"/>
</dbReference>
<evidence type="ECO:0000256" key="5">
    <source>
        <dbReference type="ARBA" id="ARBA00022695"/>
    </source>
</evidence>
<keyword evidence="8 10" id="KW-1133">Transmembrane helix</keyword>
<sequence>MLLKFLQDHWRHGIEILLLATCIYQIYRAFRATRGAQILVGLGTILVVLTLVSTLFQFEVIQWIITRAAAILAFALIVIFQPELRTGLARLGSNRLFSFSNKRRLAFVERFADAVINLSKKRVGALFAIQRGIRLKDYLDSGVVLDAQFSPELAMAVFYPKAPLHDGGMIIADDRVAGAACVFPVTERQMQDRSTGLRHRAAIGLTERTDAIAVAVSEETGGISICENGVIQRNLTEKQFREKLAEIFISGKSNNETEPAPQLGRKDPLSTSGDSDMVSD</sequence>
<keyword evidence="4 10" id="KW-0812">Transmembrane</keyword>
<evidence type="ECO:0000256" key="4">
    <source>
        <dbReference type="ARBA" id="ARBA00022692"/>
    </source>
</evidence>
<keyword evidence="5 10" id="KW-0548">Nucleotidyltransferase</keyword>
<comment type="catalytic activity">
    <reaction evidence="1 10">
        <text>2 ATP = 3',3'-c-di-AMP + 2 diphosphate</text>
        <dbReference type="Rhea" id="RHEA:35655"/>
        <dbReference type="ChEBI" id="CHEBI:30616"/>
        <dbReference type="ChEBI" id="CHEBI:33019"/>
        <dbReference type="ChEBI" id="CHEBI:71500"/>
        <dbReference type="EC" id="2.7.7.85"/>
    </reaction>
</comment>
<dbReference type="InterPro" id="IPR045585">
    <property type="entry name" value="CdaA_N"/>
</dbReference>
<evidence type="ECO:0000259" key="12">
    <source>
        <dbReference type="PROSITE" id="PS51794"/>
    </source>
</evidence>
<proteinExistence type="inferred from homology"/>
<evidence type="ECO:0000313" key="14">
    <source>
        <dbReference type="Proteomes" id="UP000600139"/>
    </source>
</evidence>
<dbReference type="PROSITE" id="PS51794">
    <property type="entry name" value="DAC"/>
    <property type="match status" value="1"/>
</dbReference>
<feature type="region of interest" description="Disordered" evidence="11">
    <location>
        <begin position="251"/>
        <end position="280"/>
    </location>
</feature>
<dbReference type="InterPro" id="IPR036888">
    <property type="entry name" value="DNA_integrity_DisA_N_sf"/>
</dbReference>
<keyword evidence="6 10" id="KW-0547">Nucleotide-binding</keyword>
<dbReference type="EC" id="2.7.7.85" evidence="10"/>
<evidence type="ECO:0000256" key="6">
    <source>
        <dbReference type="ARBA" id="ARBA00022741"/>
    </source>
</evidence>
<comment type="similarity">
    <text evidence="10">Belongs to the adenylate cyclase family. DacA/CdaA subfamily.</text>
</comment>
<evidence type="ECO:0000256" key="11">
    <source>
        <dbReference type="SAM" id="MobiDB-lite"/>
    </source>
</evidence>
<evidence type="ECO:0000256" key="7">
    <source>
        <dbReference type="ARBA" id="ARBA00022840"/>
    </source>
</evidence>
<name>A0A934R6D8_9BACT</name>
<feature type="transmembrane region" description="Helical" evidence="10">
    <location>
        <begin position="61"/>
        <end position="80"/>
    </location>
</feature>
<dbReference type="HAMAP" id="MF_01499">
    <property type="entry name" value="DacA"/>
    <property type="match status" value="1"/>
</dbReference>
<gene>
    <name evidence="10" type="primary">dacA</name>
    <name evidence="13" type="ORF">JIN84_16475</name>
</gene>
<accession>A0A934R6D8</accession>
<dbReference type="AlphaFoldDB" id="A0A934R6D8"/>
<comment type="subunit">
    <text evidence="10">Probably a homodimer.</text>
</comment>
<evidence type="ECO:0000256" key="2">
    <source>
        <dbReference type="ARBA" id="ARBA00022475"/>
    </source>
</evidence>
<evidence type="ECO:0000256" key="8">
    <source>
        <dbReference type="ARBA" id="ARBA00022989"/>
    </source>
</evidence>
<dbReference type="Proteomes" id="UP000600139">
    <property type="component" value="Unassembled WGS sequence"/>
</dbReference>
<keyword evidence="7 10" id="KW-0067">ATP-binding</keyword>
<feature type="transmembrane region" description="Helical" evidence="10">
    <location>
        <begin position="37"/>
        <end position="55"/>
    </location>
</feature>
<evidence type="ECO:0000256" key="1">
    <source>
        <dbReference type="ARBA" id="ARBA00000877"/>
    </source>
</evidence>
<comment type="caution">
    <text evidence="10">Lacks conserved residue(s) required for the propagation of feature annotation.</text>
</comment>
<evidence type="ECO:0000256" key="10">
    <source>
        <dbReference type="HAMAP-Rule" id="MF_01499"/>
    </source>
</evidence>
<dbReference type="PIRSF" id="PIRSF004793">
    <property type="entry name" value="UCP004793"/>
    <property type="match status" value="1"/>
</dbReference>
<evidence type="ECO:0000256" key="3">
    <source>
        <dbReference type="ARBA" id="ARBA00022679"/>
    </source>
</evidence>
<dbReference type="NCBIfam" id="TIGR00159">
    <property type="entry name" value="diadenylate cyclase CdaA"/>
    <property type="match status" value="1"/>
</dbReference>
<dbReference type="RefSeq" id="WP_200352166.1">
    <property type="nucleotide sequence ID" value="NZ_BAABHZ010000001.1"/>
</dbReference>
<dbReference type="InterPro" id="IPR014046">
    <property type="entry name" value="C-di-AMP_synthase"/>
</dbReference>
<dbReference type="InterPro" id="IPR034701">
    <property type="entry name" value="CdaA"/>
</dbReference>
<evidence type="ECO:0000256" key="9">
    <source>
        <dbReference type="ARBA" id="ARBA00023136"/>
    </source>
</evidence>
<keyword evidence="3 10" id="KW-0808">Transferase</keyword>
<organism evidence="13 14">
    <name type="scientific">Luteolibacter yonseiensis</name>
    <dbReference type="NCBI Taxonomy" id="1144680"/>
    <lineage>
        <taxon>Bacteria</taxon>
        <taxon>Pseudomonadati</taxon>
        <taxon>Verrucomicrobiota</taxon>
        <taxon>Verrucomicrobiia</taxon>
        <taxon>Verrucomicrobiales</taxon>
        <taxon>Verrucomicrobiaceae</taxon>
        <taxon>Luteolibacter</taxon>
    </lineage>
</organism>
<comment type="function">
    <text evidence="10">Catalyzes the condensation of 2 ATP molecules into cyclic di-AMP (c-di-AMP), a second messenger used to regulate differing processes in different bacteria.</text>
</comment>
<feature type="domain" description="DAC" evidence="12">
    <location>
        <begin position="81"/>
        <end position="237"/>
    </location>
</feature>
<reference evidence="13" key="1">
    <citation type="submission" date="2021-01" db="EMBL/GenBank/DDBJ databases">
        <title>Modified the classification status of verrucomicrobia.</title>
        <authorList>
            <person name="Feng X."/>
        </authorList>
    </citation>
    <scope>NUCLEOTIDE SEQUENCE</scope>
    <source>
        <strain evidence="13">JCM 18052</strain>
    </source>
</reference>
<comment type="caution">
    <text evidence="13">The sequence shown here is derived from an EMBL/GenBank/DDBJ whole genome shotgun (WGS) entry which is preliminary data.</text>
</comment>
<dbReference type="Gene3D" id="3.40.1700.10">
    <property type="entry name" value="DNA integrity scanning protein, DisA, N-terminal domain"/>
    <property type="match status" value="1"/>
</dbReference>
<protein>
    <recommendedName>
        <fullName evidence="10">Diadenylate cyclase</fullName>
        <shortName evidence="10">DAC</shortName>
        <ecNumber evidence="10">2.7.7.85</ecNumber>
    </recommendedName>
    <alternativeName>
        <fullName evidence="10">Cyclic-di-AMP synthase</fullName>
        <shortName evidence="10">c-di-AMP synthase</shortName>
    </alternativeName>
</protein>
<dbReference type="GO" id="GO:0106408">
    <property type="term" value="F:diadenylate cyclase activity"/>
    <property type="evidence" value="ECO:0007669"/>
    <property type="project" value="UniProtKB-EC"/>
</dbReference>
<dbReference type="PANTHER" id="PTHR34185:SF1">
    <property type="entry name" value="DIADENYLATE CYCLASE"/>
    <property type="match status" value="1"/>
</dbReference>
<dbReference type="Pfam" id="PF19293">
    <property type="entry name" value="CdaA_N"/>
    <property type="match status" value="1"/>
</dbReference>
<dbReference type="PANTHER" id="PTHR34185">
    <property type="entry name" value="DIADENYLATE CYCLASE"/>
    <property type="match status" value="1"/>
</dbReference>
<dbReference type="GO" id="GO:0006171">
    <property type="term" value="P:cAMP biosynthetic process"/>
    <property type="evidence" value="ECO:0007669"/>
    <property type="project" value="InterPro"/>
</dbReference>
<dbReference type="GO" id="GO:0004016">
    <property type="term" value="F:adenylate cyclase activity"/>
    <property type="evidence" value="ECO:0007669"/>
    <property type="project" value="UniProtKB-UniRule"/>
</dbReference>
<keyword evidence="9 10" id="KW-0472">Membrane</keyword>
<dbReference type="Pfam" id="PF02457">
    <property type="entry name" value="DAC"/>
    <property type="match status" value="1"/>
</dbReference>
<keyword evidence="2 10" id="KW-1003">Cell membrane</keyword>
<dbReference type="EMBL" id="JAENIK010000012">
    <property type="protein sequence ID" value="MBK1817217.1"/>
    <property type="molecule type" value="Genomic_DNA"/>
</dbReference>
<dbReference type="InterPro" id="IPR003390">
    <property type="entry name" value="DNA_integrity_scan_DisA_N"/>
</dbReference>
<dbReference type="InterPro" id="IPR050338">
    <property type="entry name" value="DisA"/>
</dbReference>
<dbReference type="SUPFAM" id="SSF143597">
    <property type="entry name" value="YojJ-like"/>
    <property type="match status" value="1"/>
</dbReference>